<dbReference type="GeneID" id="16076036"/>
<feature type="compositionally biased region" description="Basic residues" evidence="1">
    <location>
        <begin position="69"/>
        <end position="79"/>
    </location>
</feature>
<dbReference type="Proteomes" id="UP000007799">
    <property type="component" value="Unassembled WGS sequence"/>
</dbReference>
<name>F2U6F0_SALR5</name>
<dbReference type="AlphaFoldDB" id="F2U6F0"/>
<evidence type="ECO:0000313" key="2">
    <source>
        <dbReference type="EMBL" id="EGD83091.1"/>
    </source>
</evidence>
<dbReference type="InParanoid" id="F2U6F0"/>
<sequence>MNGGGGGLDEATATAAAKASRKQKLDLSSGFIRHIQYMQRVRNRVEEEWQREQQPERVSKAARQQQIGHPRKPTRRVAQRVKANMPTSQDLRRHRQRELSRNGPSGKLASRAFGALLGGDEKRKRAKPEGPSPASSSSSPSSASTASTATAQQRQTAEAGKARMQQQQQQQQQQQPVQVEAGQSPNMQHAAMSPAARMPTETQPLSTAPAILVVASRPRPIFKLEVELDDNETEVLVVREGDELETVVQDFGLQHHLTDEQIAALTQHLVEEFNKALHHQP</sequence>
<reference evidence="2" key="1">
    <citation type="submission" date="2009-08" db="EMBL/GenBank/DDBJ databases">
        <title>Annotation of Salpingoeca rosetta.</title>
        <authorList>
            <consortium name="The Broad Institute Genome Sequencing Platform"/>
            <person name="Russ C."/>
            <person name="Cuomo C."/>
            <person name="Burger G."/>
            <person name="Gray M.W."/>
            <person name="Holland P.W.H."/>
            <person name="King N."/>
            <person name="Lang F.B.F."/>
            <person name="Roger A.J."/>
            <person name="Ruiz-Trillo I."/>
            <person name="Young S.K."/>
            <person name="Zeng Q."/>
            <person name="Gargeya S."/>
            <person name="Alvarado L."/>
            <person name="Berlin A."/>
            <person name="Chapman S.B."/>
            <person name="Chen Z."/>
            <person name="Freedman E."/>
            <person name="Gellesch M."/>
            <person name="Goldberg J."/>
            <person name="Griggs A."/>
            <person name="Gujja S."/>
            <person name="Heilman E."/>
            <person name="Heiman D."/>
            <person name="Howarth C."/>
            <person name="Mehta T."/>
            <person name="Neiman D."/>
            <person name="Pearson M."/>
            <person name="Roberts A."/>
            <person name="Saif S."/>
            <person name="Shea T."/>
            <person name="Shenoy N."/>
            <person name="Sisk P."/>
            <person name="Stolte C."/>
            <person name="Sykes S."/>
            <person name="White J."/>
            <person name="Yandava C."/>
            <person name="Haas B."/>
            <person name="Nusbaum C."/>
            <person name="Birren B."/>
        </authorList>
    </citation>
    <scope>NUCLEOTIDE SEQUENCE [LARGE SCALE GENOMIC DNA]</scope>
    <source>
        <strain evidence="2">ATCC 50818</strain>
    </source>
</reference>
<feature type="compositionally biased region" description="Low complexity" evidence="1">
    <location>
        <begin position="165"/>
        <end position="175"/>
    </location>
</feature>
<evidence type="ECO:0000313" key="3">
    <source>
        <dbReference type="Proteomes" id="UP000007799"/>
    </source>
</evidence>
<organism evidence="3">
    <name type="scientific">Salpingoeca rosetta (strain ATCC 50818 / BSB-021)</name>
    <dbReference type="NCBI Taxonomy" id="946362"/>
    <lineage>
        <taxon>Eukaryota</taxon>
        <taxon>Choanoflagellata</taxon>
        <taxon>Craspedida</taxon>
        <taxon>Salpingoecidae</taxon>
        <taxon>Salpingoeca</taxon>
    </lineage>
</organism>
<protein>
    <submittedName>
        <fullName evidence="2">Uncharacterized protein</fullName>
    </submittedName>
</protein>
<keyword evidence="3" id="KW-1185">Reference proteome</keyword>
<dbReference type="EMBL" id="GL832962">
    <property type="protein sequence ID" value="EGD83091.1"/>
    <property type="molecule type" value="Genomic_DNA"/>
</dbReference>
<dbReference type="RefSeq" id="XP_004995455.1">
    <property type="nucleotide sequence ID" value="XM_004995398.1"/>
</dbReference>
<dbReference type="KEGG" id="sre:PTSG_03731"/>
<feature type="compositionally biased region" description="Low complexity" evidence="1">
    <location>
        <begin position="132"/>
        <end position="151"/>
    </location>
</feature>
<feature type="compositionally biased region" description="Low complexity" evidence="1">
    <location>
        <begin position="9"/>
        <end position="18"/>
    </location>
</feature>
<feature type="region of interest" description="Disordered" evidence="1">
    <location>
        <begin position="1"/>
        <end position="30"/>
    </location>
</feature>
<feature type="region of interest" description="Disordered" evidence="1">
    <location>
        <begin position="45"/>
        <end position="201"/>
    </location>
</feature>
<proteinExistence type="predicted"/>
<accession>F2U6F0</accession>
<gene>
    <name evidence="2" type="ORF">PTSG_03731</name>
</gene>
<evidence type="ECO:0000256" key="1">
    <source>
        <dbReference type="SAM" id="MobiDB-lite"/>
    </source>
</evidence>
<feature type="compositionally biased region" description="Basic and acidic residues" evidence="1">
    <location>
        <begin position="45"/>
        <end position="59"/>
    </location>
</feature>